<dbReference type="EMBL" id="QZAJ01001032">
    <property type="protein sequence ID" value="THW04010.1"/>
    <property type="molecule type" value="Genomic_DNA"/>
</dbReference>
<dbReference type="Proteomes" id="UP000308014">
    <property type="component" value="Unassembled WGS sequence"/>
</dbReference>
<comment type="caution">
    <text evidence="1">The sequence shown here is derived from an EMBL/GenBank/DDBJ whole genome shotgun (WGS) entry which is preliminary data.</text>
</comment>
<gene>
    <name evidence="1" type="ORF">D6D24_10640</name>
</gene>
<accession>A0A4S8V1B3</accession>
<name>A0A4S8V1B3_AURPU</name>
<evidence type="ECO:0000313" key="1">
    <source>
        <dbReference type="EMBL" id="THW04010.1"/>
    </source>
</evidence>
<reference evidence="1 2" key="1">
    <citation type="submission" date="2018-10" db="EMBL/GenBank/DDBJ databases">
        <title>Fifty Aureobasidium pullulans genomes reveal a recombining polyextremotolerant generalist.</title>
        <authorList>
            <person name="Gostincar C."/>
            <person name="Turk M."/>
            <person name="Zajc J."/>
            <person name="Gunde-Cimerman N."/>
        </authorList>
    </citation>
    <scope>NUCLEOTIDE SEQUENCE [LARGE SCALE GENOMIC DNA]</scope>
    <source>
        <strain evidence="1 2">EXF-11318</strain>
    </source>
</reference>
<organism evidence="1 2">
    <name type="scientific">Aureobasidium pullulans</name>
    <name type="common">Black yeast</name>
    <name type="synonym">Pullularia pullulans</name>
    <dbReference type="NCBI Taxonomy" id="5580"/>
    <lineage>
        <taxon>Eukaryota</taxon>
        <taxon>Fungi</taxon>
        <taxon>Dikarya</taxon>
        <taxon>Ascomycota</taxon>
        <taxon>Pezizomycotina</taxon>
        <taxon>Dothideomycetes</taxon>
        <taxon>Dothideomycetidae</taxon>
        <taxon>Dothideales</taxon>
        <taxon>Saccotheciaceae</taxon>
        <taxon>Aureobasidium</taxon>
    </lineage>
</organism>
<proteinExistence type="predicted"/>
<protein>
    <submittedName>
        <fullName evidence="1">Uncharacterized protein</fullName>
    </submittedName>
</protein>
<dbReference type="AlphaFoldDB" id="A0A4S8V1B3"/>
<evidence type="ECO:0000313" key="2">
    <source>
        <dbReference type="Proteomes" id="UP000308014"/>
    </source>
</evidence>
<sequence>MRSTWYIFLRPTTTLEPSGIETYSKSVGGIHTNTPQTPEEKAAELAAFDQKLYRVQLAMNESMWLVAWREDRTPLTRFPELLPLLRSMFIRFLTPFRTMCLPGLREEDTTSLPKVNLTADSDVVYINTTVTGGLICHQGFQDAHNLDNGVIYNDITVTGTFMGHQIFEDVYNRVIRQELLVVRVPEMAHRRVKEIDSVVASFYQNVTKLYLVGPRAPSRTRSPRPFMHGITEAEDNQHIVPKIFNALQDKSLVRLNISFAHEVQINVPWPHKSEWISQP</sequence>